<evidence type="ECO:0000256" key="12">
    <source>
        <dbReference type="SAM" id="SignalP"/>
    </source>
</evidence>
<dbReference type="VEuPathDB" id="FungiDB:CXQ87_004777"/>
<keyword evidence="12" id="KW-0732">Signal</keyword>
<keyword evidence="7 11" id="KW-0256">Endoplasmic reticulum</keyword>
<dbReference type="PANTHER" id="PTHR10803:SF3">
    <property type="entry name" value="ATPASE GET3"/>
    <property type="match status" value="1"/>
</dbReference>
<dbReference type="GO" id="GO:0043529">
    <property type="term" value="C:GET complex"/>
    <property type="evidence" value="ECO:0007669"/>
    <property type="project" value="TreeGrafter"/>
</dbReference>
<evidence type="ECO:0000256" key="5">
    <source>
        <dbReference type="ARBA" id="ARBA00022741"/>
    </source>
</evidence>
<dbReference type="GO" id="GO:0005524">
    <property type="term" value="F:ATP binding"/>
    <property type="evidence" value="ECO:0007669"/>
    <property type="project" value="UniProtKB-UniRule"/>
</dbReference>
<dbReference type="InterPro" id="IPR025723">
    <property type="entry name" value="ArsA/GET3_ATPase-like"/>
</dbReference>
<feature type="binding site" evidence="11">
    <location>
        <position position="458"/>
    </location>
    <ligand>
        <name>Zn(2+)</name>
        <dbReference type="ChEBI" id="CHEBI:29105"/>
        <note>ligand shared between dimeric partners</note>
    </ligand>
</feature>
<protein>
    <submittedName>
        <fullName evidence="14">ATPase GET3</fullName>
    </submittedName>
</protein>
<dbReference type="FunFam" id="3.40.50.300:FF:001359">
    <property type="entry name" value="ATPase GET3"/>
    <property type="match status" value="1"/>
</dbReference>
<dbReference type="AlphaFoldDB" id="A0A2V1AFJ6"/>
<dbReference type="GO" id="GO:0005794">
    <property type="term" value="C:Golgi apparatus"/>
    <property type="evidence" value="ECO:0007669"/>
    <property type="project" value="UniProtKB-SubCell"/>
</dbReference>
<keyword evidence="6 11" id="KW-0378">Hydrolase</keyword>
<evidence type="ECO:0000313" key="15">
    <source>
        <dbReference type="Proteomes" id="UP000244406"/>
    </source>
</evidence>
<dbReference type="GO" id="GO:0071816">
    <property type="term" value="P:tail-anchored membrane protein insertion into ER membrane"/>
    <property type="evidence" value="ECO:0007669"/>
    <property type="project" value="TreeGrafter"/>
</dbReference>
<dbReference type="Pfam" id="PF02374">
    <property type="entry name" value="ArsA_ATPase"/>
    <property type="match status" value="1"/>
</dbReference>
<dbReference type="NCBIfam" id="TIGR00345">
    <property type="entry name" value="GET3_arsA_TRC40"/>
    <property type="match status" value="1"/>
</dbReference>
<feature type="binding site" evidence="11">
    <location>
        <position position="418"/>
    </location>
    <ligand>
        <name>ATP</name>
        <dbReference type="ChEBI" id="CHEBI:30616"/>
    </ligand>
</feature>
<dbReference type="GO" id="GO:0046872">
    <property type="term" value="F:metal ion binding"/>
    <property type="evidence" value="ECO:0007669"/>
    <property type="project" value="UniProtKB-KW"/>
</dbReference>
<keyword evidence="3 11" id="KW-0963">Cytoplasm</keyword>
<evidence type="ECO:0000256" key="3">
    <source>
        <dbReference type="ARBA" id="ARBA00022490"/>
    </source>
</evidence>
<evidence type="ECO:0000256" key="10">
    <source>
        <dbReference type="ARBA" id="ARBA00023034"/>
    </source>
</evidence>
<comment type="subunit">
    <text evidence="11">Homodimer. Component of the Golgi to ER traffic (GET) complex, which is composed of GET1, GET2 and GET3. Within the complex, GET1 and GET2 form a heterotetramer which is stabilized by phosphatidylinositol binding and which binds to the GET3 homodimer. Interacts with the chloride channel protein GEF1.</text>
</comment>
<evidence type="ECO:0000313" key="14">
    <source>
        <dbReference type="EMBL" id="PVH16485.1"/>
    </source>
</evidence>
<keyword evidence="4 11" id="KW-0479">Metal-binding</keyword>
<comment type="function">
    <text evidence="11">ATPase required for the post-translational delivery of tail-anchored (TA) proteins to the endoplasmic reticulum. Recognizes and selectively binds the transmembrane domain of TA proteins in the cytosol. This complex then targets to the endoplasmic reticulum by membrane-bound receptors GET1 and GET2, where the tail-anchored protein is released for insertion. This process is regulated by ATP binding and hydrolysis. ATP binding drives the homodimer towards the closed dimer state, facilitating recognition of newly synthesized TA membrane proteins. ATP hydrolysis is required for insertion. Subsequently, the homodimer reverts towards the open dimer state, lowering its affinity for the GET1-GET2 receptor, and returning it to the cytosol to initiate a new round of targeting. Cooperates with the HDEL receptor ERD2 to mediate the ATP-dependent retrieval of resident ER proteins that contain a C-terminal H-D-E-L retention signal from the Golgi to the ER. Involved in low-level resistance to the oxyanions arsenite and arsenate, and in heat tolerance.</text>
</comment>
<keyword evidence="9 11" id="KW-0067">ATP-binding</keyword>
<evidence type="ECO:0000256" key="8">
    <source>
        <dbReference type="ARBA" id="ARBA00022833"/>
    </source>
</evidence>
<dbReference type="GO" id="GO:0016887">
    <property type="term" value="F:ATP hydrolysis activity"/>
    <property type="evidence" value="ECO:0007669"/>
    <property type="project" value="InterPro"/>
</dbReference>
<evidence type="ECO:0000256" key="1">
    <source>
        <dbReference type="ARBA" id="ARBA00011040"/>
    </source>
</evidence>
<accession>A0A2V1AFJ6</accession>
<keyword evidence="15" id="KW-1185">Reference proteome</keyword>
<dbReference type="InterPro" id="IPR027542">
    <property type="entry name" value="ATPase_ArsA/GET3_euk"/>
</dbReference>
<evidence type="ECO:0000259" key="13">
    <source>
        <dbReference type="Pfam" id="PF02374"/>
    </source>
</evidence>
<keyword evidence="2 11" id="KW-0813">Transport</keyword>
<reference evidence="14 15" key="1">
    <citation type="submission" date="2017-12" db="EMBL/GenBank/DDBJ databases">
        <title>Genome Sequence of the Amphotericin B-resistant Candida duobushaemulonii strain, B09383.</title>
        <authorList>
            <person name="Chow N.A."/>
            <person name="Gade L."/>
            <person name="Batra D."/>
            <person name="Rowe L.A."/>
            <person name="Loparev V.N."/>
            <person name="Litvintseva A.P."/>
        </authorList>
    </citation>
    <scope>NUCLEOTIDE SEQUENCE [LARGE SCALE GENOMIC DNA]</scope>
    <source>
        <strain evidence="14 15">B09383</strain>
    </source>
</reference>
<dbReference type="PANTHER" id="PTHR10803">
    <property type="entry name" value="ARSENICAL PUMP-DRIVING ATPASE ARSENITE-TRANSLOCATING ATPASE"/>
    <property type="match status" value="1"/>
</dbReference>
<organism evidence="14 15">
    <name type="scientific">Candidozyma duobushaemuli</name>
    <dbReference type="NCBI Taxonomy" id="1231522"/>
    <lineage>
        <taxon>Eukaryota</taxon>
        <taxon>Fungi</taxon>
        <taxon>Dikarya</taxon>
        <taxon>Ascomycota</taxon>
        <taxon>Saccharomycotina</taxon>
        <taxon>Pichiomycetes</taxon>
        <taxon>Metschnikowiaceae</taxon>
        <taxon>Candidozyma</taxon>
    </lineage>
</organism>
<feature type="chain" id="PRO_5015944569" evidence="12">
    <location>
        <begin position="19"/>
        <end position="524"/>
    </location>
</feature>
<feature type="domain" description="ArsA/GET3 Anion-transporting ATPase-like" evidence="13">
    <location>
        <begin position="194"/>
        <end position="505"/>
    </location>
</feature>
<feature type="binding site" evidence="11">
    <location>
        <begin position="201"/>
        <end position="208"/>
    </location>
    <ligand>
        <name>ATP</name>
        <dbReference type="ChEBI" id="CHEBI:30616"/>
    </ligand>
</feature>
<feature type="binding site" evidence="11">
    <location>
        <position position="455"/>
    </location>
    <ligand>
        <name>Zn(2+)</name>
        <dbReference type="ChEBI" id="CHEBI:29105"/>
        <note>ligand shared between dimeric partners</note>
    </ligand>
</feature>
<dbReference type="EMBL" id="PKFP01000005">
    <property type="protein sequence ID" value="PVH16485.1"/>
    <property type="molecule type" value="Genomic_DNA"/>
</dbReference>
<comment type="similarity">
    <text evidence="1 11">Belongs to the arsA ATPase family.</text>
</comment>
<dbReference type="Gene3D" id="3.40.50.300">
    <property type="entry name" value="P-loop containing nucleotide triphosphate hydrolases"/>
    <property type="match status" value="1"/>
</dbReference>
<evidence type="ECO:0000256" key="2">
    <source>
        <dbReference type="ARBA" id="ARBA00022448"/>
    </source>
</evidence>
<feature type="signal peptide" evidence="12">
    <location>
        <begin position="1"/>
        <end position="18"/>
    </location>
</feature>
<keyword evidence="8 11" id="KW-0862">Zinc</keyword>
<gene>
    <name evidence="14" type="ORF">CXQ87_004777</name>
</gene>
<sequence>MLFYIFLLWAVSALPTLTNNTTLIPLKNGTLNYISIERVNTTSSPAKFEGFSAAVVKHNSETPPRVKHWTISDCESFSRQQMAAVIRYYPYVEVVCEKQNSLLYPAVLDDSPTGPKQPDATDWHSTKLTSYRFKEFKIEVEAEETALKMPLAQCIAFSHEEAPATTEVRLTIADNMDFELEPTLESIVHQDTLKWVFVGGKGGVGKTTTSSSIAVQLALANPTEQFLLISTDPAHNLSDAFCQKFGKDARKVEGLSNLSCMEIDPEAAMSDLQNQAQQYNNDPNDPLKSMMKDMTGSIPGIDEALSFMEVLKHIKNQKVASDKEDSDSISYKTIIFDTAPTGHTLRFLQLPATLEKLLSKFKDLSGKLGPMLSMLGGGAGQQQDIFEKLNEVQRNVSEVNEQFTNPDLTTFVCVCISEFLSLYETERMIQELMSYNMDVNSIVVNQLLFAEEDDCRRCQSRWKMQKKYLDQMGELYEDYHLVKMPLLGTEIRGVENLKKFSKFLLKPYDPKADKSLVFELEETK</sequence>
<keyword evidence="10" id="KW-0333">Golgi apparatus</keyword>
<feature type="binding site" evidence="11">
    <location>
        <position position="445"/>
    </location>
    <ligand>
        <name>ATP</name>
        <dbReference type="ChEBI" id="CHEBI:30616"/>
    </ligand>
</feature>
<proteinExistence type="inferred from homology"/>
<comment type="subcellular location">
    <subcellularLocation>
        <location evidence="11">Cytoplasm</location>
    </subcellularLocation>
    <subcellularLocation>
        <location evidence="11">Endoplasmic reticulum</location>
    </subcellularLocation>
    <subcellularLocation>
        <location evidence="11">Golgi apparatus</location>
    </subcellularLocation>
    <text evidence="11">GET1 and GET2 are required for targeting GET3 to the endoplasmic reticulum.</text>
</comment>
<keyword evidence="5 11" id="KW-0547">Nucleotide-binding</keyword>
<dbReference type="Proteomes" id="UP000244406">
    <property type="component" value="Unassembled WGS sequence"/>
</dbReference>
<comment type="caution">
    <text evidence="14">The sequence shown here is derived from an EMBL/GenBank/DDBJ whole genome shotgun (WGS) entry which is preliminary data.</text>
</comment>
<name>A0A2V1AFJ6_9ASCO</name>
<evidence type="ECO:0000256" key="7">
    <source>
        <dbReference type="ARBA" id="ARBA00022824"/>
    </source>
</evidence>
<dbReference type="CDD" id="cd02035">
    <property type="entry name" value="ArsA"/>
    <property type="match status" value="1"/>
</dbReference>
<dbReference type="GeneID" id="37004776"/>
<evidence type="ECO:0000256" key="9">
    <source>
        <dbReference type="ARBA" id="ARBA00022840"/>
    </source>
</evidence>
<dbReference type="InterPro" id="IPR016300">
    <property type="entry name" value="ATPase_ArsA/GET3"/>
</dbReference>
<evidence type="ECO:0000256" key="11">
    <source>
        <dbReference type="HAMAP-Rule" id="MF_03112"/>
    </source>
</evidence>
<dbReference type="InterPro" id="IPR027417">
    <property type="entry name" value="P-loop_NTPase"/>
</dbReference>
<evidence type="ECO:0000256" key="6">
    <source>
        <dbReference type="ARBA" id="ARBA00022801"/>
    </source>
</evidence>
<dbReference type="SUPFAM" id="SSF52540">
    <property type="entry name" value="P-loop containing nucleoside triphosphate hydrolases"/>
    <property type="match status" value="1"/>
</dbReference>
<feature type="active site" evidence="11">
    <location>
        <position position="232"/>
    </location>
</feature>
<dbReference type="RefSeq" id="XP_025337425.1">
    <property type="nucleotide sequence ID" value="XM_025483212.1"/>
</dbReference>
<dbReference type="HAMAP" id="MF_03112">
    <property type="entry name" value="Asna1_Get3"/>
    <property type="match status" value="1"/>
</dbReference>
<evidence type="ECO:0000256" key="4">
    <source>
        <dbReference type="ARBA" id="ARBA00022723"/>
    </source>
</evidence>